<feature type="compositionally biased region" description="Low complexity" evidence="2">
    <location>
        <begin position="493"/>
        <end position="509"/>
    </location>
</feature>
<dbReference type="Proteomes" id="UP001437256">
    <property type="component" value="Unassembled WGS sequence"/>
</dbReference>
<reference evidence="3 4" key="1">
    <citation type="submission" date="2024-05" db="EMBL/GenBank/DDBJ databases">
        <title>A draft genome resource for the thread blight pathogen Marasmius tenuissimus strain MS-2.</title>
        <authorList>
            <person name="Yulfo-Soto G.E."/>
            <person name="Baruah I.K."/>
            <person name="Amoako-Attah I."/>
            <person name="Bukari Y."/>
            <person name="Meinhardt L.W."/>
            <person name="Bailey B.A."/>
            <person name="Cohen S.P."/>
        </authorList>
    </citation>
    <scope>NUCLEOTIDE SEQUENCE [LARGE SCALE GENOMIC DNA]</scope>
    <source>
        <strain evidence="3 4">MS-2</strain>
    </source>
</reference>
<organism evidence="3 4">
    <name type="scientific">Marasmius tenuissimus</name>
    <dbReference type="NCBI Taxonomy" id="585030"/>
    <lineage>
        <taxon>Eukaryota</taxon>
        <taxon>Fungi</taxon>
        <taxon>Dikarya</taxon>
        <taxon>Basidiomycota</taxon>
        <taxon>Agaricomycotina</taxon>
        <taxon>Agaricomycetes</taxon>
        <taxon>Agaricomycetidae</taxon>
        <taxon>Agaricales</taxon>
        <taxon>Marasmiineae</taxon>
        <taxon>Marasmiaceae</taxon>
        <taxon>Marasmius</taxon>
    </lineage>
</organism>
<name>A0ABR2ZDR9_9AGAR</name>
<feature type="region of interest" description="Disordered" evidence="2">
    <location>
        <begin position="168"/>
        <end position="187"/>
    </location>
</feature>
<evidence type="ECO:0000313" key="4">
    <source>
        <dbReference type="Proteomes" id="UP001437256"/>
    </source>
</evidence>
<comment type="caution">
    <text evidence="3">The sequence shown here is derived from an EMBL/GenBank/DDBJ whole genome shotgun (WGS) entry which is preliminary data.</text>
</comment>
<feature type="non-terminal residue" evidence="3">
    <location>
        <position position="522"/>
    </location>
</feature>
<feature type="compositionally biased region" description="Pro residues" evidence="2">
    <location>
        <begin position="409"/>
        <end position="423"/>
    </location>
</feature>
<evidence type="ECO:0000256" key="2">
    <source>
        <dbReference type="SAM" id="MobiDB-lite"/>
    </source>
</evidence>
<sequence>MVLTAQLKARLLDTQDEKNLLAQKHAREISDARDAWEQLKLRYERSKQEVRMVKKERDELKEGFEILLQKVEVCNNFSSWPFPRIHLSSVVAEAVMPQRATPTPEIPAIHAYTPSMISRLTTQRDDALAERDLLVRDSAAKLSMLEAQLALREAELLSLQNENELNRSIRSSRSTTDNVNSNSQQPTLSSDDAIRILQYNAAKNRTIQSDVRKLKRRLEVAREKPLDAGPSVQPSPLSSPVPQIPPQPEPGSVVEEFTREVQELASKLDSLQLEKARLLAEIAEEKAATTEIEADKQTSNLSRSQSDPEPHCNSCERLLEENAKLKAQISEVPRQPTACSSCKQLREENARLQAQTHELRQLFFPSQANSPIPPPPPPSAPPQHRPISSLPRRRPPSLSPPLSQQPSTSTPPPPSPQLIPTDPPVEDDDGELSMELATPLFPSTVVLSPSSSRNTSSNRSSRSQLRNSSSPPSISYPSVQSHDSHPSLRWDSPSRSVSVLLSPFGSSGDMEGDEDDSGIVDV</sequence>
<feature type="region of interest" description="Disordered" evidence="2">
    <location>
        <begin position="222"/>
        <end position="252"/>
    </location>
</feature>
<feature type="region of interest" description="Disordered" evidence="2">
    <location>
        <begin position="289"/>
        <end position="313"/>
    </location>
</feature>
<feature type="compositionally biased region" description="Pro residues" evidence="2">
    <location>
        <begin position="237"/>
        <end position="249"/>
    </location>
</feature>
<dbReference type="EMBL" id="JBBXMP010000224">
    <property type="protein sequence ID" value="KAL0059485.1"/>
    <property type="molecule type" value="Genomic_DNA"/>
</dbReference>
<evidence type="ECO:0008006" key="5">
    <source>
        <dbReference type="Google" id="ProtNLM"/>
    </source>
</evidence>
<accession>A0ABR2ZDR9</accession>
<feature type="compositionally biased region" description="Acidic residues" evidence="2">
    <location>
        <begin position="510"/>
        <end position="522"/>
    </location>
</feature>
<gene>
    <name evidence="3" type="ORF">AAF712_013771</name>
</gene>
<feature type="compositionally biased region" description="Polar residues" evidence="2">
    <location>
        <begin position="297"/>
        <end position="307"/>
    </location>
</feature>
<keyword evidence="4" id="KW-1185">Reference proteome</keyword>
<keyword evidence="1" id="KW-0175">Coiled coil</keyword>
<evidence type="ECO:0000256" key="1">
    <source>
        <dbReference type="SAM" id="Coils"/>
    </source>
</evidence>
<proteinExistence type="predicted"/>
<feature type="region of interest" description="Disordered" evidence="2">
    <location>
        <begin position="366"/>
        <end position="522"/>
    </location>
</feature>
<feature type="coiled-coil region" evidence="1">
    <location>
        <begin position="29"/>
        <end position="63"/>
    </location>
</feature>
<protein>
    <recommendedName>
        <fullName evidence="5">Shootin-1</fullName>
    </recommendedName>
</protein>
<feature type="compositionally biased region" description="Pro residues" evidence="2">
    <location>
        <begin position="371"/>
        <end position="384"/>
    </location>
</feature>
<feature type="compositionally biased region" description="Low complexity" evidence="2">
    <location>
        <begin position="448"/>
        <end position="478"/>
    </location>
</feature>
<evidence type="ECO:0000313" key="3">
    <source>
        <dbReference type="EMBL" id="KAL0059485.1"/>
    </source>
</evidence>